<dbReference type="Pfam" id="PF02683">
    <property type="entry name" value="DsbD_TM"/>
    <property type="match status" value="1"/>
</dbReference>
<dbReference type="PANTHER" id="PTHR32234">
    <property type="entry name" value="THIOL:DISULFIDE INTERCHANGE PROTEIN DSBD"/>
    <property type="match status" value="1"/>
</dbReference>
<evidence type="ECO:0000256" key="12">
    <source>
        <dbReference type="ARBA" id="ARBA00023027"/>
    </source>
</evidence>
<dbReference type="SUPFAM" id="SSF52833">
    <property type="entry name" value="Thioredoxin-like"/>
    <property type="match status" value="1"/>
</dbReference>
<dbReference type="InterPro" id="IPR003834">
    <property type="entry name" value="Cyt_c_assmbl_TM_dom"/>
</dbReference>
<evidence type="ECO:0000313" key="22">
    <source>
        <dbReference type="Proteomes" id="UP000501991"/>
    </source>
</evidence>
<feature type="transmembrane region" description="Helical" evidence="18">
    <location>
        <begin position="408"/>
        <end position="426"/>
    </location>
</feature>
<dbReference type="PANTHER" id="PTHR32234:SF0">
    <property type="entry name" value="THIOL:DISULFIDE INTERCHANGE PROTEIN DSBD"/>
    <property type="match status" value="1"/>
</dbReference>
<keyword evidence="15 18" id="KW-0676">Redox-active center</keyword>
<feature type="chain" id="PRO_5025741833" description="Thiol:disulfide interchange protein DsbD" evidence="18">
    <location>
        <begin position="25"/>
        <end position="624"/>
    </location>
</feature>
<feature type="transmembrane region" description="Helical" evidence="18">
    <location>
        <begin position="331"/>
        <end position="361"/>
    </location>
</feature>
<keyword evidence="6 18" id="KW-0812">Transmembrane</keyword>
<proteinExistence type="inferred from homology"/>
<name>A0A6C1AYT5_9RHOO</name>
<keyword evidence="22" id="KW-1185">Reference proteome</keyword>
<organism evidence="21 22">
    <name type="scientific">Nitrogeniibacter mangrovi</name>
    <dbReference type="NCBI Taxonomy" id="2016596"/>
    <lineage>
        <taxon>Bacteria</taxon>
        <taxon>Pseudomonadati</taxon>
        <taxon>Pseudomonadota</taxon>
        <taxon>Betaproteobacteria</taxon>
        <taxon>Rhodocyclales</taxon>
        <taxon>Zoogloeaceae</taxon>
        <taxon>Nitrogeniibacter</taxon>
    </lineage>
</organism>
<dbReference type="InterPro" id="IPR017937">
    <property type="entry name" value="Thioredoxin_CS"/>
</dbReference>
<dbReference type="Gene3D" id="2.60.40.1250">
    <property type="entry name" value="Thiol:disulfide interchange protein DsbD, N-terminal domain"/>
    <property type="match status" value="1"/>
</dbReference>
<sequence length="624" mass="66011" precursor="true">MTRSHRLLALVTFALLALVRIAWAAPELLPPEKAYRASLVTRAPDRLEVRFQIEDGYYLYKKQFRFRAEPDTVQVGPAELPPGKVKQDEFFGEVETYRHELVFALPVKAPPEVTRFQLTVISQGCADIGVCFPPHPQTLEVDLTRSVADAAKGGLLGRLGIGTEAEPAMDTPGANTPATAAPAAAPATTTTTGDESGRIAGLFAHQSLPLVLLSFFGFGLLLAFTPCTFPMIPILSGIIVGHGHRITRGRAFTLSLAYVLGMAVTYALAGVAAGMSGTLLSAALQNVWVLSAFALLFVLLSLSMFGFYELQLPTALQSKLSDTASHEKGGSLHGVIVMGVLSALIVGPCVAAPLAGALLYIAKTGNATLGGLALFAMALGMGAPLLAVGVAARSVLPKAGPWMEGVKKAFGVILLALAVWMVSPVVPPVVPMVAWGVLLVFSGIFLHALDSLPPHARSWQRFWKGVGVIALLVGAALLIGALSGARNPLQPLAALRATGVATATPAPAFERVRSVAELDARVAASKRPVMLDFYADWCVSCKEMEAFTFSDPGVQARMGRMLLLKADVTENNADDQALLKRFDLFGPPGIIFFRPGGEEVTSQRVVGFMPAEAFAAQLDAVLGR</sequence>
<keyword evidence="4 18" id="KW-1003">Cell membrane</keyword>
<keyword evidence="12 18" id="KW-0520">NAD</keyword>
<dbReference type="SUPFAM" id="SSF74863">
    <property type="entry name" value="Thiol:disulfide interchange protein DsbD, N-terminal domain (DsbD-alpha)"/>
    <property type="match status" value="1"/>
</dbReference>
<evidence type="ECO:0000256" key="17">
    <source>
        <dbReference type="ARBA" id="ARBA00047804"/>
    </source>
</evidence>
<keyword evidence="8 18" id="KW-0201">Cytochrome c-type biogenesis</keyword>
<evidence type="ECO:0000256" key="1">
    <source>
        <dbReference type="ARBA" id="ARBA00004429"/>
    </source>
</evidence>
<evidence type="ECO:0000256" key="15">
    <source>
        <dbReference type="ARBA" id="ARBA00023284"/>
    </source>
</evidence>
<feature type="transmembrane region" description="Helical" evidence="18">
    <location>
        <begin position="210"/>
        <end position="240"/>
    </location>
</feature>
<feature type="region of interest" description="Disordered" evidence="19">
    <location>
        <begin position="166"/>
        <end position="192"/>
    </location>
</feature>
<dbReference type="NCBIfam" id="NF001419">
    <property type="entry name" value="PRK00293.1"/>
    <property type="match status" value="1"/>
</dbReference>
<dbReference type="Proteomes" id="UP000501991">
    <property type="component" value="Chromosome"/>
</dbReference>
<evidence type="ECO:0000256" key="6">
    <source>
        <dbReference type="ARBA" id="ARBA00022692"/>
    </source>
</evidence>
<evidence type="ECO:0000259" key="20">
    <source>
        <dbReference type="PROSITE" id="PS51352"/>
    </source>
</evidence>
<evidence type="ECO:0000256" key="14">
    <source>
        <dbReference type="ARBA" id="ARBA00023157"/>
    </source>
</evidence>
<feature type="domain" description="Thioredoxin" evidence="20">
    <location>
        <begin position="500"/>
        <end position="623"/>
    </location>
</feature>
<feature type="signal peptide" evidence="18">
    <location>
        <begin position="1"/>
        <end position="24"/>
    </location>
</feature>
<evidence type="ECO:0000256" key="3">
    <source>
        <dbReference type="ARBA" id="ARBA00022448"/>
    </source>
</evidence>
<dbReference type="RefSeq" id="WP_173763690.1">
    <property type="nucleotide sequence ID" value="NZ_CP048836.1"/>
</dbReference>
<evidence type="ECO:0000256" key="11">
    <source>
        <dbReference type="ARBA" id="ARBA00023002"/>
    </source>
</evidence>
<feature type="compositionally biased region" description="Low complexity" evidence="19">
    <location>
        <begin position="171"/>
        <end position="192"/>
    </location>
</feature>
<evidence type="ECO:0000256" key="10">
    <source>
        <dbReference type="ARBA" id="ARBA00022989"/>
    </source>
</evidence>
<dbReference type="GO" id="GO:0047134">
    <property type="term" value="F:protein-disulfide reductase [NAD(P)H] activity"/>
    <property type="evidence" value="ECO:0007669"/>
    <property type="project" value="UniProtKB-UniRule"/>
</dbReference>
<keyword evidence="5 18" id="KW-0997">Cell inner membrane</keyword>
<keyword evidence="14 18" id="KW-1015">Disulfide bond</keyword>
<dbReference type="GO" id="GO:0005886">
    <property type="term" value="C:plasma membrane"/>
    <property type="evidence" value="ECO:0007669"/>
    <property type="project" value="UniProtKB-SubCell"/>
</dbReference>
<keyword evidence="3 18" id="KW-0813">Transport</keyword>
<feature type="transmembrane region" description="Helical" evidence="18">
    <location>
        <begin position="373"/>
        <end position="396"/>
    </location>
</feature>
<dbReference type="AlphaFoldDB" id="A0A6C1AYT5"/>
<feature type="transmembrane region" description="Helical" evidence="18">
    <location>
        <begin position="432"/>
        <end position="450"/>
    </location>
</feature>
<keyword evidence="11 18" id="KW-0560">Oxidoreductase</keyword>
<dbReference type="GO" id="GO:0009055">
    <property type="term" value="F:electron transfer activity"/>
    <property type="evidence" value="ECO:0007669"/>
    <property type="project" value="UniProtKB-UniRule"/>
</dbReference>
<evidence type="ECO:0000256" key="19">
    <source>
        <dbReference type="SAM" id="MobiDB-lite"/>
    </source>
</evidence>
<dbReference type="InterPro" id="IPR036249">
    <property type="entry name" value="Thioredoxin-like_sf"/>
</dbReference>
<dbReference type="InterPro" id="IPR022910">
    <property type="entry name" value="Thiol_diS_interchange_DbsD"/>
</dbReference>
<dbReference type="HAMAP" id="MF_00399">
    <property type="entry name" value="DbsD"/>
    <property type="match status" value="1"/>
</dbReference>
<protein>
    <recommendedName>
        <fullName evidence="18">Thiol:disulfide interchange protein DsbD</fullName>
        <ecNumber evidence="18">1.8.1.8</ecNumber>
    </recommendedName>
    <alternativeName>
        <fullName evidence="18">Protein-disulfide reductase</fullName>
        <shortName evidence="18">Disulfide reductase</shortName>
    </alternativeName>
</protein>
<feature type="disulfide bond" description="Redox-active" evidence="18">
    <location>
        <begin position="125"/>
        <end position="131"/>
    </location>
</feature>
<dbReference type="EC" id="1.8.1.8" evidence="18"/>
<evidence type="ECO:0000256" key="16">
    <source>
        <dbReference type="ARBA" id="ARBA00047388"/>
    </source>
</evidence>
<dbReference type="PROSITE" id="PS51352">
    <property type="entry name" value="THIOREDOXIN_2"/>
    <property type="match status" value="1"/>
</dbReference>
<evidence type="ECO:0000256" key="18">
    <source>
        <dbReference type="HAMAP-Rule" id="MF_00399"/>
    </source>
</evidence>
<dbReference type="CDD" id="cd02953">
    <property type="entry name" value="DsbDgamma"/>
    <property type="match status" value="1"/>
</dbReference>
<dbReference type="Pfam" id="PF11412">
    <property type="entry name" value="DsbD_N"/>
    <property type="match status" value="1"/>
</dbReference>
<evidence type="ECO:0000256" key="2">
    <source>
        <dbReference type="ARBA" id="ARBA00007241"/>
    </source>
</evidence>
<comment type="function">
    <text evidence="18">Required to facilitate the formation of correct disulfide bonds in some periplasmic proteins and for the assembly of the periplasmic c-type cytochromes. Acts by transferring electrons from cytoplasmic thioredoxin to the periplasm. This transfer involves a cascade of disulfide bond formation and reduction steps.</text>
</comment>
<dbReference type="InterPro" id="IPR036929">
    <property type="entry name" value="DsbDN_sf"/>
</dbReference>
<dbReference type="Gene3D" id="3.40.30.10">
    <property type="entry name" value="Glutaredoxin"/>
    <property type="match status" value="1"/>
</dbReference>
<keyword evidence="7 18" id="KW-0732">Signal</keyword>
<evidence type="ECO:0000256" key="7">
    <source>
        <dbReference type="ARBA" id="ARBA00022729"/>
    </source>
</evidence>
<dbReference type="Pfam" id="PF13899">
    <property type="entry name" value="Thioredoxin_7"/>
    <property type="match status" value="1"/>
</dbReference>
<feature type="transmembrane region" description="Helical" evidence="18">
    <location>
        <begin position="287"/>
        <end position="310"/>
    </location>
</feature>
<comment type="similarity">
    <text evidence="2 18">Belongs to the thioredoxin family. DsbD subfamily.</text>
</comment>
<dbReference type="InterPro" id="IPR035671">
    <property type="entry name" value="DsbD_gamma"/>
</dbReference>
<dbReference type="InterPro" id="IPR013766">
    <property type="entry name" value="Thioredoxin_domain"/>
</dbReference>
<evidence type="ECO:0000256" key="5">
    <source>
        <dbReference type="ARBA" id="ARBA00022519"/>
    </source>
</evidence>
<gene>
    <name evidence="18 21" type="primary">dsbD</name>
    <name evidence="21" type="ORF">G3580_02100</name>
</gene>
<feature type="disulfide bond" description="Redox-active" evidence="18">
    <location>
        <begin position="538"/>
        <end position="541"/>
    </location>
</feature>
<dbReference type="GO" id="GO:0045454">
    <property type="term" value="P:cell redox homeostasis"/>
    <property type="evidence" value="ECO:0007669"/>
    <property type="project" value="TreeGrafter"/>
</dbReference>
<keyword evidence="9 18" id="KW-0249">Electron transport</keyword>
<keyword evidence="10 18" id="KW-1133">Transmembrane helix</keyword>
<accession>A0A6C1AYT5</accession>
<evidence type="ECO:0000256" key="13">
    <source>
        <dbReference type="ARBA" id="ARBA00023136"/>
    </source>
</evidence>
<feature type="disulfide bond" description="Redox-active" evidence="18">
    <location>
        <begin position="227"/>
        <end position="349"/>
    </location>
</feature>
<comment type="subcellular location">
    <subcellularLocation>
        <location evidence="1 18">Cell inner membrane</location>
        <topology evidence="1 18">Multi-pass membrane protein</topology>
    </subcellularLocation>
</comment>
<dbReference type="KEGG" id="azq:G3580_02100"/>
<evidence type="ECO:0000256" key="9">
    <source>
        <dbReference type="ARBA" id="ARBA00022982"/>
    </source>
</evidence>
<reference evidence="21 22" key="1">
    <citation type="submission" date="2020-02" db="EMBL/GenBank/DDBJ databases">
        <title>Nitrogenibacter mangrovi gen. nov., sp. nov. isolated from mangrove sediment, a denitrifying betaproteobacterium.</title>
        <authorList>
            <person name="Liao H."/>
            <person name="Tian Y."/>
        </authorList>
    </citation>
    <scope>NUCLEOTIDE SEQUENCE [LARGE SCALE GENOMIC DNA]</scope>
    <source>
        <strain evidence="21 22">M9-3-2</strain>
    </source>
</reference>
<feature type="transmembrane region" description="Helical" evidence="18">
    <location>
        <begin position="252"/>
        <end position="275"/>
    </location>
</feature>
<dbReference type="PROSITE" id="PS00194">
    <property type="entry name" value="THIOREDOXIN_1"/>
    <property type="match status" value="1"/>
</dbReference>
<dbReference type="EMBL" id="CP048836">
    <property type="protein sequence ID" value="QID16522.1"/>
    <property type="molecule type" value="Genomic_DNA"/>
</dbReference>
<keyword evidence="13 18" id="KW-0472">Membrane</keyword>
<feature type="transmembrane region" description="Helical" evidence="18">
    <location>
        <begin position="462"/>
        <end position="482"/>
    </location>
</feature>
<evidence type="ECO:0000256" key="8">
    <source>
        <dbReference type="ARBA" id="ARBA00022748"/>
    </source>
</evidence>
<evidence type="ECO:0000313" key="21">
    <source>
        <dbReference type="EMBL" id="QID16522.1"/>
    </source>
</evidence>
<dbReference type="InterPro" id="IPR028250">
    <property type="entry name" value="DsbDN"/>
</dbReference>
<dbReference type="GO" id="GO:0017004">
    <property type="term" value="P:cytochrome complex assembly"/>
    <property type="evidence" value="ECO:0007669"/>
    <property type="project" value="UniProtKB-UniRule"/>
</dbReference>
<evidence type="ECO:0000256" key="4">
    <source>
        <dbReference type="ARBA" id="ARBA00022475"/>
    </source>
</evidence>
<comment type="catalytic activity">
    <reaction evidence="16 18">
        <text>[protein]-dithiol + NAD(+) = [protein]-disulfide + NADH + H(+)</text>
        <dbReference type="Rhea" id="RHEA:18749"/>
        <dbReference type="Rhea" id="RHEA-COMP:10593"/>
        <dbReference type="Rhea" id="RHEA-COMP:10594"/>
        <dbReference type="ChEBI" id="CHEBI:15378"/>
        <dbReference type="ChEBI" id="CHEBI:29950"/>
        <dbReference type="ChEBI" id="CHEBI:50058"/>
        <dbReference type="ChEBI" id="CHEBI:57540"/>
        <dbReference type="ChEBI" id="CHEBI:57945"/>
        <dbReference type="EC" id="1.8.1.8"/>
    </reaction>
</comment>
<comment type="catalytic activity">
    <reaction evidence="17 18">
        <text>[protein]-dithiol + NADP(+) = [protein]-disulfide + NADPH + H(+)</text>
        <dbReference type="Rhea" id="RHEA:18753"/>
        <dbReference type="Rhea" id="RHEA-COMP:10593"/>
        <dbReference type="Rhea" id="RHEA-COMP:10594"/>
        <dbReference type="ChEBI" id="CHEBI:15378"/>
        <dbReference type="ChEBI" id="CHEBI:29950"/>
        <dbReference type="ChEBI" id="CHEBI:50058"/>
        <dbReference type="ChEBI" id="CHEBI:57783"/>
        <dbReference type="ChEBI" id="CHEBI:58349"/>
        <dbReference type="EC" id="1.8.1.8"/>
    </reaction>
</comment>